<dbReference type="FunFam" id="3.40.50.410:FF:000020">
    <property type="entry name" value="protein transport protein Sec24D isoform X1"/>
    <property type="match status" value="1"/>
</dbReference>
<evidence type="ECO:0000256" key="1">
    <source>
        <dbReference type="ARBA" id="ARBA00004299"/>
    </source>
</evidence>
<dbReference type="GO" id="GO:0008270">
    <property type="term" value="F:zinc ion binding"/>
    <property type="evidence" value="ECO:0007669"/>
    <property type="project" value="InterPro"/>
</dbReference>
<dbReference type="AlphaFoldDB" id="A0A8C3LJW6"/>
<evidence type="ECO:0000256" key="9">
    <source>
        <dbReference type="ARBA" id="ARBA00022824"/>
    </source>
</evidence>
<feature type="compositionally biased region" description="Low complexity" evidence="15">
    <location>
        <begin position="214"/>
        <end position="228"/>
    </location>
</feature>
<dbReference type="Gene3D" id="3.40.20.10">
    <property type="entry name" value="Severin"/>
    <property type="match status" value="1"/>
</dbReference>
<evidence type="ECO:0000256" key="7">
    <source>
        <dbReference type="ARBA" id="ARBA00022553"/>
    </source>
</evidence>
<dbReference type="Pfam" id="PF00626">
    <property type="entry name" value="Gelsolin"/>
    <property type="match status" value="1"/>
</dbReference>
<evidence type="ECO:0008006" key="23">
    <source>
        <dbReference type="Google" id="ProtNLM"/>
    </source>
</evidence>
<dbReference type="Proteomes" id="UP000694543">
    <property type="component" value="Unplaced"/>
</dbReference>
<feature type="region of interest" description="Disordered" evidence="15">
    <location>
        <begin position="185"/>
        <end position="359"/>
    </location>
</feature>
<evidence type="ECO:0000256" key="12">
    <source>
        <dbReference type="ARBA" id="ARBA00022927"/>
    </source>
</evidence>
<evidence type="ECO:0000256" key="11">
    <source>
        <dbReference type="ARBA" id="ARBA00022892"/>
    </source>
</evidence>
<feature type="domain" description="Gelsolin-like" evidence="16">
    <location>
        <begin position="972"/>
        <end position="1043"/>
    </location>
</feature>
<dbReference type="InterPro" id="IPR036465">
    <property type="entry name" value="vWFA_dom_sf"/>
</dbReference>
<keyword evidence="6" id="KW-0963">Cytoplasm</keyword>
<name>A0A8C3LJW6_CHRPC</name>
<dbReference type="Gene3D" id="2.60.40.1670">
    <property type="entry name" value="beta-sandwich domain of Sec23/24"/>
    <property type="match status" value="1"/>
</dbReference>
<dbReference type="InterPro" id="IPR036175">
    <property type="entry name" value="Sec23/24_helical_dom_sf"/>
</dbReference>
<dbReference type="GO" id="GO:0000149">
    <property type="term" value="F:SNARE binding"/>
    <property type="evidence" value="ECO:0007669"/>
    <property type="project" value="UniProtKB-ARBA"/>
</dbReference>
<keyword evidence="10" id="KW-0862">Zinc</keyword>
<evidence type="ECO:0000256" key="2">
    <source>
        <dbReference type="ARBA" id="ARBA00004397"/>
    </source>
</evidence>
<evidence type="ECO:0000259" key="18">
    <source>
        <dbReference type="Pfam" id="PF04811"/>
    </source>
</evidence>
<keyword evidence="14" id="KW-0968">Cytoplasmic vesicle</keyword>
<evidence type="ECO:0000256" key="4">
    <source>
        <dbReference type="ARBA" id="ARBA00008334"/>
    </source>
</evidence>
<evidence type="ECO:0000256" key="14">
    <source>
        <dbReference type="ARBA" id="ARBA00023329"/>
    </source>
</evidence>
<dbReference type="Gene3D" id="3.40.50.410">
    <property type="entry name" value="von Willebrand factor, type A domain"/>
    <property type="match status" value="1"/>
</dbReference>
<dbReference type="InterPro" id="IPR036174">
    <property type="entry name" value="Znf_Sec23_Sec24_sf"/>
</dbReference>
<evidence type="ECO:0000259" key="17">
    <source>
        <dbReference type="Pfam" id="PF04810"/>
    </source>
</evidence>
<keyword evidence="7" id="KW-0597">Phosphoprotein</keyword>
<dbReference type="PANTHER" id="PTHR13803">
    <property type="entry name" value="SEC24-RELATED PROTEIN"/>
    <property type="match status" value="1"/>
</dbReference>
<feature type="domain" description="Sec23/Sec24 helical" evidence="19">
    <location>
        <begin position="852"/>
        <end position="951"/>
    </location>
</feature>
<dbReference type="SUPFAM" id="SSF82919">
    <property type="entry name" value="Zn-finger domain of Sec23/24"/>
    <property type="match status" value="1"/>
</dbReference>
<dbReference type="InterPro" id="IPR050550">
    <property type="entry name" value="SEC23_SEC24_subfamily"/>
</dbReference>
<reference evidence="21" key="2">
    <citation type="submission" date="2025-09" db="UniProtKB">
        <authorList>
            <consortium name="Ensembl"/>
        </authorList>
    </citation>
    <scope>IDENTIFICATION</scope>
</reference>
<dbReference type="SUPFAM" id="SSF81811">
    <property type="entry name" value="Helical domain of Sec23/24"/>
    <property type="match status" value="1"/>
</dbReference>
<evidence type="ECO:0000313" key="22">
    <source>
        <dbReference type="Proteomes" id="UP000694543"/>
    </source>
</evidence>
<dbReference type="GO" id="GO:0030127">
    <property type="term" value="C:COPII vesicle coat"/>
    <property type="evidence" value="ECO:0007669"/>
    <property type="project" value="InterPro"/>
</dbReference>
<keyword evidence="11" id="KW-0931">ER-Golgi transport</keyword>
<dbReference type="Ensembl" id="ENSCPIT00010013558.1">
    <property type="protein sequence ID" value="ENSCPIP00010011488.1"/>
    <property type="gene ID" value="ENSCPIG00010008845.1"/>
</dbReference>
<dbReference type="FunFam" id="2.30.30.380:FF:000003">
    <property type="entry name" value="SEC24 homolog D, COPII coat complex component"/>
    <property type="match status" value="1"/>
</dbReference>
<dbReference type="PANTHER" id="PTHR13803:SF5">
    <property type="entry name" value="PROTEIN TRANSPORT PROTEIN SEC24C"/>
    <property type="match status" value="1"/>
</dbReference>
<dbReference type="Pfam" id="PF08033">
    <property type="entry name" value="Sec23_BS"/>
    <property type="match status" value="1"/>
</dbReference>
<dbReference type="Gene3D" id="2.30.30.380">
    <property type="entry name" value="Zn-finger domain of Sec23/24"/>
    <property type="match status" value="1"/>
</dbReference>
<feature type="compositionally biased region" description="Low complexity" evidence="15">
    <location>
        <begin position="9"/>
        <end position="31"/>
    </location>
</feature>
<evidence type="ECO:0000256" key="15">
    <source>
        <dbReference type="SAM" id="MobiDB-lite"/>
    </source>
</evidence>
<dbReference type="Gene3D" id="1.20.120.730">
    <property type="entry name" value="Sec23/Sec24 helical domain"/>
    <property type="match status" value="1"/>
</dbReference>
<feature type="region of interest" description="Disordered" evidence="15">
    <location>
        <begin position="149"/>
        <end position="168"/>
    </location>
</feature>
<sequence>MSVNQHTHAGPPYGQPQPGYQGYQQPAYGGQPLPGVPHTQYGAYNGPMPGYQQPVPPQGSVRALPTSGAPPPASGTSLPSGHQGYSQFGQGDVQNGIPTSTAPMQRPPASQPFLPGSAPAPVSQPSTFQQYGPPPSSVQQLSNHMAGMTIGSTSISAPPPAGLGYGPPTSVPPVSGSFSATGSGLYTPYTASQGPPPPSRLPTEVPGFAPPPSSTGIGPSSYPPSTGAPRPPPMPGPPLSGQTVAGPPMSQPNHVSSPPPPSTLSGPHPGPPMSGLHGPPPPTHPPQPGYQMQQNGSFGQVRGPQPNYGGAYPGTPNYGSQPGPPPKRLDPDSIPSPIQVIEDDRSNRGSEPFVTGVRGQVPPLVTTNFLVKDQGNASPRYIRCTSYNIPCTSDMAKQSQVPLAAVIKPLATLPPEETLPYLVDHGESGPVRCNRCKAYMCPFMQFIEGGRRFQCCFCSCVTEVPAHYFQHLDHTGKRVDFYDRPELSLGSYEFLATVDYCKNNKFPSPPAFIFMIDVSYNAVKSGLVRLICEELKSILDYLPREGNMEESAIRVGFVTYNKVLHFYNVKSSLAQPQMMVVSDVADMFVPLLDGFLVNASESRTVIASLLDQIPEMFADTRETETVFGPVIQAGLEALKAAECAGKLFIFHTSLPIAEAPGKLKNRDDKKLINTDKEKTLFQPQTSFYSNLAKDCVAQGCCVDLFLFPNQYLDVATLGVVTYQTGGSIYKYAYFQLETDQDRFLNDLRRDVQKEVGFDAVMRVRTSTGIRATDFFGAFYMSNTTDVEMAGLDCDKTITVEFKHDDKLSEDSGALLQCALLYTSCAGQRRLRIHNLSLNCCTQLADLYRNCETDTLINYLAKYAYRGVLSSPVKAVRDSLINQCAQILACYRKNCASPSSAGQLILPECMKLLPVYLNCVLKSDVLQPGPEITTDDRAYIRQLVTSMDVAETNVFFYPRLLPLTKADVDSDSLPAAIRNSEERLSKGDIYLLENGLNIFVWVGVNVQQGLIQNLFGVSSFSQISNTLSTLPVLENPFSKKVRSIIDMLHLQRSRYMKLIIVKQEDKLEMLFKHFLVEDKSLTGGASYVDFLCHMHKEIRQLLS</sequence>
<reference evidence="21" key="1">
    <citation type="submission" date="2025-08" db="UniProtKB">
        <authorList>
            <consortium name="Ensembl"/>
        </authorList>
    </citation>
    <scope>IDENTIFICATION</scope>
</reference>
<dbReference type="InterPro" id="IPR007123">
    <property type="entry name" value="Gelsolin-like_dom"/>
</dbReference>
<keyword evidence="5" id="KW-0813">Transport</keyword>
<keyword evidence="13" id="KW-0472">Membrane</keyword>
<feature type="compositionally biased region" description="Pro residues" evidence="15">
    <location>
        <begin position="229"/>
        <end position="238"/>
    </location>
</feature>
<dbReference type="InterPro" id="IPR006900">
    <property type="entry name" value="Sec23/24_helical_dom"/>
</dbReference>
<dbReference type="GO" id="GO:0005789">
    <property type="term" value="C:endoplasmic reticulum membrane"/>
    <property type="evidence" value="ECO:0007669"/>
    <property type="project" value="UniProtKB-SubCell"/>
</dbReference>
<evidence type="ECO:0000256" key="6">
    <source>
        <dbReference type="ARBA" id="ARBA00022490"/>
    </source>
</evidence>
<keyword evidence="22" id="KW-1185">Reference proteome</keyword>
<dbReference type="SUPFAM" id="SSF82754">
    <property type="entry name" value="C-terminal, gelsolin-like domain of Sec23/24"/>
    <property type="match status" value="1"/>
</dbReference>
<comment type="similarity">
    <text evidence="4">Belongs to the SEC23/SEC24 family. SEC24 subfamily.</text>
</comment>
<evidence type="ECO:0000256" key="8">
    <source>
        <dbReference type="ARBA" id="ARBA00022723"/>
    </source>
</evidence>
<dbReference type="InterPro" id="IPR041742">
    <property type="entry name" value="Sec24-like_trunk_dom"/>
</dbReference>
<feature type="compositionally biased region" description="Pro residues" evidence="15">
    <location>
        <begin position="257"/>
        <end position="288"/>
    </location>
</feature>
<dbReference type="InterPro" id="IPR012990">
    <property type="entry name" value="Beta-sandwich_Sec23_24"/>
</dbReference>
<evidence type="ECO:0000256" key="3">
    <source>
        <dbReference type="ARBA" id="ARBA00004514"/>
    </source>
</evidence>
<protein>
    <recommendedName>
        <fullName evidence="23">SC24C protein</fullName>
    </recommendedName>
</protein>
<dbReference type="SUPFAM" id="SSF53300">
    <property type="entry name" value="vWA-like"/>
    <property type="match status" value="1"/>
</dbReference>
<dbReference type="InterPro" id="IPR036180">
    <property type="entry name" value="Gelsolin-like_dom_sf"/>
</dbReference>
<organism evidence="21 22">
    <name type="scientific">Chrysolophus pictus</name>
    <name type="common">Golden pheasant</name>
    <name type="synonym">Phasianus pictus</name>
    <dbReference type="NCBI Taxonomy" id="9089"/>
    <lineage>
        <taxon>Eukaryota</taxon>
        <taxon>Metazoa</taxon>
        <taxon>Chordata</taxon>
        <taxon>Craniata</taxon>
        <taxon>Vertebrata</taxon>
        <taxon>Euteleostomi</taxon>
        <taxon>Archelosauria</taxon>
        <taxon>Archosauria</taxon>
        <taxon>Dinosauria</taxon>
        <taxon>Saurischia</taxon>
        <taxon>Theropoda</taxon>
        <taxon>Coelurosauria</taxon>
        <taxon>Aves</taxon>
        <taxon>Neognathae</taxon>
        <taxon>Galloanserae</taxon>
        <taxon>Galliformes</taxon>
        <taxon>Phasianidae</taxon>
        <taxon>Phasianinae</taxon>
        <taxon>Chrysolophus</taxon>
    </lineage>
</organism>
<accession>A0A8C3LJW6</accession>
<evidence type="ECO:0000256" key="13">
    <source>
        <dbReference type="ARBA" id="ARBA00023136"/>
    </source>
</evidence>
<dbReference type="FunFam" id="3.40.20.10:FF:000023">
    <property type="entry name" value="protein transport protein Sec24C isoform X1"/>
    <property type="match status" value="1"/>
</dbReference>
<feature type="domain" description="Sec23/Sec24 trunk" evidence="18">
    <location>
        <begin position="507"/>
        <end position="751"/>
    </location>
</feature>
<dbReference type="FunFam" id="2.60.40.1670:FF:000004">
    <property type="entry name" value="SEC24 homolog D, COPII coat complex component"/>
    <property type="match status" value="1"/>
</dbReference>
<dbReference type="CDD" id="cd01479">
    <property type="entry name" value="Sec24-like"/>
    <property type="match status" value="1"/>
</dbReference>
<dbReference type="Pfam" id="PF04810">
    <property type="entry name" value="zf-Sec23_Sec24"/>
    <property type="match status" value="1"/>
</dbReference>
<dbReference type="SUPFAM" id="SSF81995">
    <property type="entry name" value="beta-sandwich domain of Sec23/24"/>
    <property type="match status" value="1"/>
</dbReference>
<dbReference type="GO" id="GO:0070971">
    <property type="term" value="C:endoplasmic reticulum exit site"/>
    <property type="evidence" value="ECO:0007669"/>
    <property type="project" value="TreeGrafter"/>
</dbReference>
<keyword evidence="9" id="KW-0256">Endoplasmic reticulum</keyword>
<dbReference type="InterPro" id="IPR029006">
    <property type="entry name" value="ADF-H/Gelsolin-like_dom_sf"/>
</dbReference>
<dbReference type="Pfam" id="PF04811">
    <property type="entry name" value="Sec23_trunk"/>
    <property type="match status" value="1"/>
</dbReference>
<dbReference type="GO" id="GO:0005829">
    <property type="term" value="C:cytosol"/>
    <property type="evidence" value="ECO:0007669"/>
    <property type="project" value="UniProtKB-SubCell"/>
</dbReference>
<dbReference type="GO" id="GO:0006886">
    <property type="term" value="P:intracellular protein transport"/>
    <property type="evidence" value="ECO:0007669"/>
    <property type="project" value="InterPro"/>
</dbReference>
<feature type="domain" description="Sec23/Sec24 beta-sandwich" evidence="20">
    <location>
        <begin position="756"/>
        <end position="839"/>
    </location>
</feature>
<keyword evidence="12" id="KW-0653">Protein transport</keyword>
<feature type="region of interest" description="Disordered" evidence="15">
    <location>
        <begin position="1"/>
        <end position="141"/>
    </location>
</feature>
<feature type="domain" description="Zinc finger Sec23/Sec24-type" evidence="17">
    <location>
        <begin position="430"/>
        <end position="468"/>
    </location>
</feature>
<evidence type="ECO:0000259" key="19">
    <source>
        <dbReference type="Pfam" id="PF04815"/>
    </source>
</evidence>
<evidence type="ECO:0000259" key="20">
    <source>
        <dbReference type="Pfam" id="PF08033"/>
    </source>
</evidence>
<keyword evidence="8" id="KW-0479">Metal-binding</keyword>
<evidence type="ECO:0000256" key="5">
    <source>
        <dbReference type="ARBA" id="ARBA00022448"/>
    </source>
</evidence>
<evidence type="ECO:0000259" key="16">
    <source>
        <dbReference type="Pfam" id="PF00626"/>
    </source>
</evidence>
<dbReference type="InterPro" id="IPR006896">
    <property type="entry name" value="Sec23/24_trunk_dom"/>
</dbReference>
<evidence type="ECO:0000256" key="10">
    <source>
        <dbReference type="ARBA" id="ARBA00022833"/>
    </source>
</evidence>
<feature type="compositionally biased region" description="Polar residues" evidence="15">
    <location>
        <begin position="74"/>
        <end position="103"/>
    </location>
</feature>
<dbReference type="Pfam" id="PF04815">
    <property type="entry name" value="Sec23_helical"/>
    <property type="match status" value="1"/>
</dbReference>
<proteinExistence type="inferred from homology"/>
<dbReference type="InterPro" id="IPR006895">
    <property type="entry name" value="Znf_Sec23_Sec24"/>
</dbReference>
<evidence type="ECO:0000313" key="21">
    <source>
        <dbReference type="Ensembl" id="ENSCPIP00010011488.1"/>
    </source>
</evidence>
<comment type="subcellular location">
    <subcellularLocation>
        <location evidence="3">Cytoplasm</location>
        <location evidence="3">Cytosol</location>
    </subcellularLocation>
    <subcellularLocation>
        <location evidence="1">Cytoplasmic vesicle</location>
        <location evidence="1">COPII-coated vesicle membrane</location>
        <topology evidence="1">Peripheral membrane protein</topology>
        <orientation evidence="1">Cytoplasmic side</orientation>
    </subcellularLocation>
    <subcellularLocation>
        <location evidence="2">Endoplasmic reticulum membrane</location>
        <topology evidence="2">Peripheral membrane protein</topology>
        <orientation evidence="2">Cytoplasmic side</orientation>
    </subcellularLocation>
</comment>
<dbReference type="GO" id="GO:0090110">
    <property type="term" value="P:COPII-coated vesicle cargo loading"/>
    <property type="evidence" value="ECO:0007669"/>
    <property type="project" value="TreeGrafter"/>
</dbReference>